<dbReference type="CDD" id="cd00773">
    <property type="entry name" value="HisRS-like_core"/>
    <property type="match status" value="1"/>
</dbReference>
<dbReference type="InterPro" id="IPR045864">
    <property type="entry name" value="aa-tRNA-synth_II/BPL/LPL"/>
</dbReference>
<accession>A0A402D3L1</accession>
<keyword evidence="3" id="KW-0547">Nucleotide-binding</keyword>
<evidence type="ECO:0000256" key="7">
    <source>
        <dbReference type="NCBIfam" id="TIGR00442"/>
    </source>
</evidence>
<dbReference type="EC" id="6.1.1.21" evidence="2 7"/>
<evidence type="ECO:0000313" key="9">
    <source>
        <dbReference type="Proteomes" id="UP000287394"/>
    </source>
</evidence>
<proteinExistence type="inferred from homology"/>
<dbReference type="InterPro" id="IPR004516">
    <property type="entry name" value="HisRS/HisZ"/>
</dbReference>
<keyword evidence="4" id="KW-0067">ATP-binding</keyword>
<dbReference type="GO" id="GO:0005829">
    <property type="term" value="C:cytosol"/>
    <property type="evidence" value="ECO:0007669"/>
    <property type="project" value="TreeGrafter"/>
</dbReference>
<dbReference type="RefSeq" id="WP_119324061.1">
    <property type="nucleotide sequence ID" value="NZ_AP025739.1"/>
</dbReference>
<keyword evidence="9" id="KW-1185">Reference proteome</keyword>
<evidence type="ECO:0000256" key="3">
    <source>
        <dbReference type="ARBA" id="ARBA00022741"/>
    </source>
</evidence>
<name>A0A402D3L1_9BACT</name>
<evidence type="ECO:0000313" key="8">
    <source>
        <dbReference type="EMBL" id="BDI31912.1"/>
    </source>
</evidence>
<dbReference type="KEGG" id="ccot:CCAX7_39630"/>
<evidence type="ECO:0000256" key="6">
    <source>
        <dbReference type="ARBA" id="ARBA00047639"/>
    </source>
</evidence>
<reference evidence="8 9" key="1">
    <citation type="journal article" date="2019" name="Int. J. Syst. Evol. Microbiol.">
        <title>Capsulimonas corticalis gen. nov., sp. nov., an aerobic capsulated bacterium, of a novel bacterial order, Capsulimonadales ord. nov., of the class Armatimonadia of the phylum Armatimonadetes.</title>
        <authorList>
            <person name="Li J."/>
            <person name="Kudo C."/>
            <person name="Tonouchi A."/>
        </authorList>
    </citation>
    <scope>NUCLEOTIDE SEQUENCE [LARGE SCALE GENOMIC DNA]</scope>
    <source>
        <strain evidence="8 9">AX-7</strain>
    </source>
</reference>
<dbReference type="InterPro" id="IPR015807">
    <property type="entry name" value="His-tRNA-ligase"/>
</dbReference>
<dbReference type="GO" id="GO:0003723">
    <property type="term" value="F:RNA binding"/>
    <property type="evidence" value="ECO:0007669"/>
    <property type="project" value="TreeGrafter"/>
</dbReference>
<keyword evidence="8" id="KW-0436">Ligase</keyword>
<dbReference type="AlphaFoldDB" id="A0A402D3L1"/>
<protein>
    <recommendedName>
        <fullName evidence="2 7">Histidine--tRNA ligase</fullName>
        <ecNumber evidence="2 7">6.1.1.21</ecNumber>
    </recommendedName>
</protein>
<evidence type="ECO:0000256" key="1">
    <source>
        <dbReference type="ARBA" id="ARBA00008226"/>
    </source>
</evidence>
<dbReference type="InterPro" id="IPR006195">
    <property type="entry name" value="aa-tRNA-synth_II"/>
</dbReference>
<dbReference type="PIRSF" id="PIRSF001549">
    <property type="entry name" value="His-tRNA_synth"/>
    <property type="match status" value="1"/>
</dbReference>
<organism evidence="8 9">
    <name type="scientific">Capsulimonas corticalis</name>
    <dbReference type="NCBI Taxonomy" id="2219043"/>
    <lineage>
        <taxon>Bacteria</taxon>
        <taxon>Bacillati</taxon>
        <taxon>Armatimonadota</taxon>
        <taxon>Armatimonadia</taxon>
        <taxon>Capsulimonadales</taxon>
        <taxon>Capsulimonadaceae</taxon>
        <taxon>Capsulimonas</taxon>
    </lineage>
</organism>
<sequence>MNENALPPRGMRDILPAEARLRKTVIQQITDVYESFGFRQIETPALELIENLVGDKGGENEKLIYRVLKRGEKLSEAALDPNQLCDLGLRFDLTVPLSRYYANNHAALPRVFKSIQIGPVWRAERPKKGRFRQFVQCDIDVIGAASHIAEIELLVAGTQALQAIGLGEVTVRINDRRILAALSESLGFPEDRFGTFCILLDKLDKIGADGVIQELRSAEFLAEGVDRLAKLFSNPELNINDIRGVIESAIDPAILDGLAHIIDSVRGSVPAGVRVQYDATLVRGMGYYTGPIFEIAYGSYGSSIAGGGRYDNMIGAALGRPAPACGLSIGFERVIEILTEQKEGEDTKSQRLALLVPDSADYASAFGAMREFKQNGFEQVSILNLEKKLSKQLDRLTDEGFSHFAQWSPETPTPEARVLGKK</sequence>
<evidence type="ECO:0000256" key="5">
    <source>
        <dbReference type="ARBA" id="ARBA00022917"/>
    </source>
</evidence>
<dbReference type="Gene3D" id="3.30.930.10">
    <property type="entry name" value="Bira Bifunctional Protein, Domain 2"/>
    <property type="match status" value="1"/>
</dbReference>
<dbReference type="PROSITE" id="PS50862">
    <property type="entry name" value="AA_TRNA_LIGASE_II"/>
    <property type="match status" value="1"/>
</dbReference>
<comment type="similarity">
    <text evidence="1">Belongs to the class-II aminoacyl-tRNA synthetase family.</text>
</comment>
<dbReference type="PANTHER" id="PTHR11476">
    <property type="entry name" value="HISTIDYL-TRNA SYNTHETASE"/>
    <property type="match status" value="1"/>
</dbReference>
<dbReference type="Pfam" id="PF13393">
    <property type="entry name" value="tRNA-synt_His"/>
    <property type="match status" value="1"/>
</dbReference>
<evidence type="ECO:0000256" key="2">
    <source>
        <dbReference type="ARBA" id="ARBA00012815"/>
    </source>
</evidence>
<dbReference type="EMBL" id="AP025739">
    <property type="protein sequence ID" value="BDI31912.1"/>
    <property type="molecule type" value="Genomic_DNA"/>
</dbReference>
<dbReference type="SUPFAM" id="SSF55681">
    <property type="entry name" value="Class II aaRS and biotin synthetases"/>
    <property type="match status" value="1"/>
</dbReference>
<dbReference type="InterPro" id="IPR041715">
    <property type="entry name" value="HisRS-like_core"/>
</dbReference>
<keyword evidence="5" id="KW-0648">Protein biosynthesis</keyword>
<dbReference type="GO" id="GO:0004821">
    <property type="term" value="F:histidine-tRNA ligase activity"/>
    <property type="evidence" value="ECO:0007669"/>
    <property type="project" value="UniProtKB-UniRule"/>
</dbReference>
<dbReference type="GO" id="GO:0005524">
    <property type="term" value="F:ATP binding"/>
    <property type="evidence" value="ECO:0007669"/>
    <property type="project" value="UniProtKB-KW"/>
</dbReference>
<dbReference type="OrthoDB" id="9800814at2"/>
<dbReference type="GO" id="GO:0006427">
    <property type="term" value="P:histidyl-tRNA aminoacylation"/>
    <property type="evidence" value="ECO:0007669"/>
    <property type="project" value="UniProtKB-UniRule"/>
</dbReference>
<dbReference type="PANTHER" id="PTHR11476:SF7">
    <property type="entry name" value="HISTIDINE--TRNA LIGASE"/>
    <property type="match status" value="1"/>
</dbReference>
<comment type="catalytic activity">
    <reaction evidence="6">
        <text>tRNA(His) + L-histidine + ATP = L-histidyl-tRNA(His) + AMP + diphosphate + H(+)</text>
        <dbReference type="Rhea" id="RHEA:17313"/>
        <dbReference type="Rhea" id="RHEA-COMP:9665"/>
        <dbReference type="Rhea" id="RHEA-COMP:9689"/>
        <dbReference type="ChEBI" id="CHEBI:15378"/>
        <dbReference type="ChEBI" id="CHEBI:30616"/>
        <dbReference type="ChEBI" id="CHEBI:33019"/>
        <dbReference type="ChEBI" id="CHEBI:57595"/>
        <dbReference type="ChEBI" id="CHEBI:78442"/>
        <dbReference type="ChEBI" id="CHEBI:78527"/>
        <dbReference type="ChEBI" id="CHEBI:456215"/>
        <dbReference type="EC" id="6.1.1.21"/>
    </reaction>
</comment>
<dbReference type="NCBIfam" id="TIGR00442">
    <property type="entry name" value="hisS"/>
    <property type="match status" value="1"/>
</dbReference>
<evidence type="ECO:0000256" key="4">
    <source>
        <dbReference type="ARBA" id="ARBA00022840"/>
    </source>
</evidence>
<dbReference type="FunCoup" id="A0A402D3L1">
    <property type="interactions" value="89"/>
</dbReference>
<dbReference type="Proteomes" id="UP000287394">
    <property type="component" value="Chromosome"/>
</dbReference>
<gene>
    <name evidence="8" type="primary">hisS_2</name>
    <name evidence="8" type="ORF">CCAX7_39630</name>
</gene>